<keyword evidence="2" id="KW-1185">Reference proteome</keyword>
<gene>
    <name evidence="1" type="ORF">GCM10009827_030970</name>
</gene>
<evidence type="ECO:0008006" key="3">
    <source>
        <dbReference type="Google" id="ProtNLM"/>
    </source>
</evidence>
<dbReference type="EMBL" id="BAAAQD010000005">
    <property type="protein sequence ID" value="GAA1514105.1"/>
    <property type="molecule type" value="Genomic_DNA"/>
</dbReference>
<evidence type="ECO:0000313" key="2">
    <source>
        <dbReference type="Proteomes" id="UP001501470"/>
    </source>
</evidence>
<name>A0ABP4L1N6_9ACTN</name>
<organism evidence="1 2">
    <name type="scientific">Dactylosporangium maewongense</name>
    <dbReference type="NCBI Taxonomy" id="634393"/>
    <lineage>
        <taxon>Bacteria</taxon>
        <taxon>Bacillati</taxon>
        <taxon>Actinomycetota</taxon>
        <taxon>Actinomycetes</taxon>
        <taxon>Micromonosporales</taxon>
        <taxon>Micromonosporaceae</taxon>
        <taxon>Dactylosporangium</taxon>
    </lineage>
</organism>
<protein>
    <recommendedName>
        <fullName evidence="3">DUF4034 domain-containing protein</fullName>
    </recommendedName>
</protein>
<accession>A0ABP4L1N6</accession>
<reference evidence="2" key="1">
    <citation type="journal article" date="2019" name="Int. J. Syst. Evol. Microbiol.">
        <title>The Global Catalogue of Microorganisms (GCM) 10K type strain sequencing project: providing services to taxonomists for standard genome sequencing and annotation.</title>
        <authorList>
            <consortium name="The Broad Institute Genomics Platform"/>
            <consortium name="The Broad Institute Genome Sequencing Center for Infectious Disease"/>
            <person name="Wu L."/>
            <person name="Ma J."/>
        </authorList>
    </citation>
    <scope>NUCLEOTIDE SEQUENCE [LARGE SCALE GENOMIC DNA]</scope>
    <source>
        <strain evidence="2">JCM 15933</strain>
    </source>
</reference>
<evidence type="ECO:0000313" key="1">
    <source>
        <dbReference type="EMBL" id="GAA1514105.1"/>
    </source>
</evidence>
<sequence>MWPFRRRAADRIEHLDIDPAQGDPEATRLIAAAKRGDWQAAAETLRDVEHPDDRYFYCRVLGEHAGDGAWIDEWIAAVPGKATPLTVKGLHAIDWAWQARGNGSASTVSEDAFKVFFRRLKLAEDCLDDATELDADDPTPWVGLVTLGRARQLGLDETRRRFDEAVRRHPWHRDAHSHMLQQLCRKWSGSHELMHDFAESAAAAAPPGSPLGVLVADAHIEHWLDLPEGEDGEYMHSPEVGERLRLAADRSVRHNRYERRPGWAAGDNAFAMAFTLNGDRPAAAERFDVLGDRVTRWPWSYLATPDVAFTRARSTARARDSTA</sequence>
<dbReference type="RefSeq" id="WP_344502577.1">
    <property type="nucleotide sequence ID" value="NZ_BAAAQD010000005.1"/>
</dbReference>
<proteinExistence type="predicted"/>
<dbReference type="Proteomes" id="UP001501470">
    <property type="component" value="Unassembled WGS sequence"/>
</dbReference>
<comment type="caution">
    <text evidence="1">The sequence shown here is derived from an EMBL/GenBank/DDBJ whole genome shotgun (WGS) entry which is preliminary data.</text>
</comment>